<keyword evidence="1" id="KW-0732">Signal</keyword>
<organism evidence="2 3">
    <name type="scientific">Kitasatospora purpeofusca</name>
    <dbReference type="NCBI Taxonomy" id="67352"/>
    <lineage>
        <taxon>Bacteria</taxon>
        <taxon>Bacillati</taxon>
        <taxon>Actinomycetota</taxon>
        <taxon>Actinomycetes</taxon>
        <taxon>Kitasatosporales</taxon>
        <taxon>Streptomycetaceae</taxon>
        <taxon>Kitasatospora</taxon>
    </lineage>
</organism>
<evidence type="ECO:0000256" key="1">
    <source>
        <dbReference type="SAM" id="SignalP"/>
    </source>
</evidence>
<keyword evidence="3" id="KW-1185">Reference proteome</keyword>
<proteinExistence type="predicted"/>
<feature type="signal peptide" evidence="1">
    <location>
        <begin position="1"/>
        <end position="21"/>
    </location>
</feature>
<dbReference type="PROSITE" id="PS51257">
    <property type="entry name" value="PROKAR_LIPOPROTEIN"/>
    <property type="match status" value="1"/>
</dbReference>
<dbReference type="Proteomes" id="UP001432222">
    <property type="component" value="Chromosome"/>
</dbReference>
<dbReference type="EMBL" id="CP108110">
    <property type="protein sequence ID" value="WUQ84966.1"/>
    <property type="molecule type" value="Genomic_DNA"/>
</dbReference>
<dbReference type="RefSeq" id="WP_328955779.1">
    <property type="nucleotide sequence ID" value="NZ_CP108110.1"/>
</dbReference>
<evidence type="ECO:0000313" key="2">
    <source>
        <dbReference type="EMBL" id="WUQ84966.1"/>
    </source>
</evidence>
<protein>
    <recommendedName>
        <fullName evidence="4">Lipoprotein</fullName>
    </recommendedName>
</protein>
<name>A0ABZ1U201_9ACTN</name>
<sequence>MNRTTVAVATAAIAAALLVTACGPTTEAGPAHRSAFAPTAMPSAGGAEAGAVEFARFVQENGTPKQRSAVIGHVSKVARSVSQGDHRNSYIATDFPQSDDATTRAVINAYLAWAGPADDAVMLVLYTGTGTVMGAVELGSWRSPAATPPGR</sequence>
<feature type="chain" id="PRO_5046645653" description="Lipoprotein" evidence="1">
    <location>
        <begin position="22"/>
        <end position="151"/>
    </location>
</feature>
<evidence type="ECO:0000313" key="3">
    <source>
        <dbReference type="Proteomes" id="UP001432222"/>
    </source>
</evidence>
<accession>A0ABZ1U201</accession>
<evidence type="ECO:0008006" key="4">
    <source>
        <dbReference type="Google" id="ProtNLM"/>
    </source>
</evidence>
<reference evidence="2" key="1">
    <citation type="submission" date="2022-10" db="EMBL/GenBank/DDBJ databases">
        <title>The complete genomes of actinobacterial strains from the NBC collection.</title>
        <authorList>
            <person name="Joergensen T.S."/>
            <person name="Alvarez Arevalo M."/>
            <person name="Sterndorff E.B."/>
            <person name="Faurdal D."/>
            <person name="Vuksanovic O."/>
            <person name="Mourched A.-S."/>
            <person name="Charusanti P."/>
            <person name="Shaw S."/>
            <person name="Blin K."/>
            <person name="Weber T."/>
        </authorList>
    </citation>
    <scope>NUCLEOTIDE SEQUENCE</scope>
    <source>
        <strain evidence="2">NBC_00222</strain>
    </source>
</reference>
<gene>
    <name evidence="2" type="ORF">OHA16_19530</name>
</gene>